<protein>
    <submittedName>
        <fullName evidence="2">Dolichyl-phosphate beta-glucosyltransferase</fullName>
    </submittedName>
</protein>
<dbReference type="HOGENOM" id="CLU_033536_9_0_2"/>
<dbReference type="Gene3D" id="3.90.550.10">
    <property type="entry name" value="Spore Coat Polysaccharide Biosynthesis Protein SpsA, Chain A"/>
    <property type="match status" value="1"/>
</dbReference>
<keyword evidence="2" id="KW-0808">Transferase</keyword>
<evidence type="ECO:0000259" key="1">
    <source>
        <dbReference type="Pfam" id="PF00535"/>
    </source>
</evidence>
<dbReference type="PANTHER" id="PTHR10859">
    <property type="entry name" value="GLYCOSYL TRANSFERASE"/>
    <property type="match status" value="1"/>
</dbReference>
<gene>
    <name evidence="2" type="ORF">SacN8_09365</name>
</gene>
<evidence type="ECO:0000313" key="3">
    <source>
        <dbReference type="Proteomes" id="UP000011281"/>
    </source>
</evidence>
<dbReference type="RefSeq" id="WP_011278714.1">
    <property type="nucleotide sequence ID" value="NC_020246.1"/>
</dbReference>
<name>M1IT63_9CREN</name>
<dbReference type="AlphaFoldDB" id="M1IT63"/>
<sequence>MLSVVIPAYNEENRIGNTLSCLGIWFDSAEIIVVHDGKDNTPEVVKKFNGVKLLKSPNRLGKGLAIKIGIENSSVDRILLIDADLPTTRDDLEKVLSVDADLVITKRRFVNISSERYILHKGFIFLVRLLFPSLRKISDFQSGVKVVKRSKVISVADELISNDLLFDVNIIYAFKRRGYTIKEVEIQYLNDEDGSKIGKSLSKTIVLMALSLLRLRIFYSPFKKLLYYPLMVRFQRWVFNRLNS</sequence>
<evidence type="ECO:0000313" key="2">
    <source>
        <dbReference type="EMBL" id="AGE71832.1"/>
    </source>
</evidence>
<dbReference type="InterPro" id="IPR001173">
    <property type="entry name" value="Glyco_trans_2-like"/>
</dbReference>
<dbReference type="PANTHER" id="PTHR10859:SF91">
    <property type="entry name" value="DOLICHYL-PHOSPHATE BETA-GLUCOSYLTRANSFERASE"/>
    <property type="match status" value="1"/>
</dbReference>
<dbReference type="Proteomes" id="UP000011281">
    <property type="component" value="Chromosome"/>
</dbReference>
<dbReference type="SUPFAM" id="SSF53448">
    <property type="entry name" value="Nucleotide-diphospho-sugar transferases"/>
    <property type="match status" value="1"/>
</dbReference>
<feature type="domain" description="Glycosyltransferase 2-like" evidence="1">
    <location>
        <begin position="3"/>
        <end position="142"/>
    </location>
</feature>
<dbReference type="PATRIC" id="fig|1028566.6.peg.1862"/>
<dbReference type="EMBL" id="CP002817">
    <property type="protein sequence ID" value="AGE71832.1"/>
    <property type="molecule type" value="Genomic_DNA"/>
</dbReference>
<dbReference type="SMR" id="M1IT63"/>
<proteinExistence type="predicted"/>
<organism evidence="3">
    <name type="scientific">Sulfolobus acidocaldarius N8</name>
    <dbReference type="NCBI Taxonomy" id="1028566"/>
    <lineage>
        <taxon>Archaea</taxon>
        <taxon>Thermoproteota</taxon>
        <taxon>Thermoprotei</taxon>
        <taxon>Sulfolobales</taxon>
        <taxon>Sulfolobaceae</taxon>
        <taxon>Sulfolobus</taxon>
    </lineage>
</organism>
<reference evidence="2 3" key="1">
    <citation type="journal article" date="2012" name="ISME J.">
        <title>Genomic evidence of rapid, global-scale gene flow in a Sulfolobus species.</title>
        <authorList>
            <person name="Mao D."/>
            <person name="Grogan D."/>
        </authorList>
    </citation>
    <scope>NUCLEOTIDE SEQUENCE [LARGE SCALE GENOMIC DNA]</scope>
    <source>
        <strain evidence="2 3">N8</strain>
    </source>
</reference>
<dbReference type="GeneID" id="14550105"/>
<dbReference type="GO" id="GO:0006487">
    <property type="term" value="P:protein N-linked glycosylation"/>
    <property type="evidence" value="ECO:0007669"/>
    <property type="project" value="TreeGrafter"/>
</dbReference>
<dbReference type="GO" id="GO:0016740">
    <property type="term" value="F:transferase activity"/>
    <property type="evidence" value="ECO:0007669"/>
    <property type="project" value="UniProtKB-KW"/>
</dbReference>
<dbReference type="KEGG" id="sacn:SacN8_09365"/>
<dbReference type="Pfam" id="PF00535">
    <property type="entry name" value="Glycos_transf_2"/>
    <property type="match status" value="1"/>
</dbReference>
<dbReference type="InterPro" id="IPR029044">
    <property type="entry name" value="Nucleotide-diphossugar_trans"/>
</dbReference>
<accession>M1IT63</accession>